<dbReference type="RefSeq" id="WP_023507457.1">
    <property type="nucleotide sequence ID" value="NZ_LN794217.1"/>
</dbReference>
<comment type="cofactor">
    <cofactor evidence="9">
        <name>a divalent metal cation</name>
        <dbReference type="ChEBI" id="CHEBI:60240"/>
    </cofactor>
</comment>
<keyword evidence="4 9" id="KW-0963">Cytoplasm</keyword>
<comment type="catalytic activity">
    <reaction evidence="9">
        <text>coproporphyrinogen III + O2 + 2 H(+) = protoporphyrinogen IX + 2 CO2 + 2 H2O</text>
        <dbReference type="Rhea" id="RHEA:18257"/>
        <dbReference type="ChEBI" id="CHEBI:15377"/>
        <dbReference type="ChEBI" id="CHEBI:15378"/>
        <dbReference type="ChEBI" id="CHEBI:15379"/>
        <dbReference type="ChEBI" id="CHEBI:16526"/>
        <dbReference type="ChEBI" id="CHEBI:57307"/>
        <dbReference type="ChEBI" id="CHEBI:57309"/>
        <dbReference type="EC" id="1.3.3.3"/>
    </reaction>
</comment>
<name>A0A0B7J3Q5_9RICK</name>
<dbReference type="Proteomes" id="UP000018149">
    <property type="component" value="Chromosome I"/>
</dbReference>
<feature type="binding site" evidence="9">
    <location>
        <position position="151"/>
    </location>
    <ligand>
        <name>a divalent metal cation</name>
        <dbReference type="ChEBI" id="CHEBI:60240"/>
    </ligand>
</feature>
<protein>
    <recommendedName>
        <fullName evidence="9">Oxygen-dependent coproporphyrinogen-III oxidase</fullName>
        <shortName evidence="9">CPO</shortName>
        <shortName evidence="9">Coprogen oxidase</shortName>
        <shortName evidence="9">Coproporphyrinogenase</shortName>
        <ecNumber evidence="9">1.3.3.3</ecNumber>
    </recommendedName>
</protein>
<dbReference type="PIRSF" id="PIRSF000166">
    <property type="entry name" value="Coproporphyri_ox"/>
    <property type="match status" value="1"/>
</dbReference>
<comment type="subcellular location">
    <subcellularLocation>
        <location evidence="9">Cytoplasm</location>
    </subcellularLocation>
</comment>
<dbReference type="PRINTS" id="PR00073">
    <property type="entry name" value="COPRGNOXDASE"/>
</dbReference>
<dbReference type="GO" id="GO:0005737">
    <property type="term" value="C:cytoplasm"/>
    <property type="evidence" value="ECO:0007669"/>
    <property type="project" value="UniProtKB-SubCell"/>
</dbReference>
<keyword evidence="11" id="KW-1185">Reference proteome</keyword>
<comment type="pathway">
    <text evidence="1 9">Porphyrin-containing compound metabolism; protoporphyrin-IX biosynthesis; protoporphyrinogen-IX from coproporphyrinogen-III (O2 route): step 1/1.</text>
</comment>
<dbReference type="EC" id="1.3.3.3" evidence="9"/>
<organism evidence="10 11">
    <name type="scientific">Rickettsia monacensis</name>
    <dbReference type="NCBI Taxonomy" id="109232"/>
    <lineage>
        <taxon>Bacteria</taxon>
        <taxon>Pseudomonadati</taxon>
        <taxon>Pseudomonadota</taxon>
        <taxon>Alphaproteobacteria</taxon>
        <taxon>Rickettsiales</taxon>
        <taxon>Rickettsiaceae</taxon>
        <taxon>Rickettsieae</taxon>
        <taxon>Rickettsia</taxon>
        <taxon>spotted fever group</taxon>
    </lineage>
</organism>
<dbReference type="GO" id="GO:0046872">
    <property type="term" value="F:metal ion binding"/>
    <property type="evidence" value="ECO:0007669"/>
    <property type="project" value="UniProtKB-KW"/>
</dbReference>
<dbReference type="STRING" id="109232.RMONA_02650"/>
<evidence type="ECO:0000256" key="7">
    <source>
        <dbReference type="ARBA" id="ARBA00023133"/>
    </source>
</evidence>
<evidence type="ECO:0000256" key="5">
    <source>
        <dbReference type="ARBA" id="ARBA00022723"/>
    </source>
</evidence>
<keyword evidence="7 9" id="KW-0350">Heme biosynthesis</keyword>
<gene>
    <name evidence="9 10" type="primary">hemF</name>
    <name evidence="10" type="ORF">RMONA_02650</name>
</gene>
<dbReference type="NCBIfam" id="NF003727">
    <property type="entry name" value="PRK05330.1"/>
    <property type="match status" value="1"/>
</dbReference>
<feature type="active site" description="Proton donor" evidence="9">
    <location>
        <position position="151"/>
    </location>
</feature>
<dbReference type="HAMAP" id="MF_00333">
    <property type="entry name" value="Coprogen_oxidas"/>
    <property type="match status" value="1"/>
</dbReference>
<evidence type="ECO:0000313" key="10">
    <source>
        <dbReference type="EMBL" id="CEO16934.1"/>
    </source>
</evidence>
<evidence type="ECO:0000256" key="9">
    <source>
        <dbReference type="HAMAP-Rule" id="MF_00333"/>
    </source>
</evidence>
<evidence type="ECO:0000256" key="4">
    <source>
        <dbReference type="ARBA" id="ARBA00022490"/>
    </source>
</evidence>
<dbReference type="Gene3D" id="3.40.1500.10">
    <property type="entry name" value="Coproporphyrinogen III oxidase, aerobic"/>
    <property type="match status" value="1"/>
</dbReference>
<comment type="subunit">
    <text evidence="3 9">Homodimer.</text>
</comment>
<dbReference type="Pfam" id="PF01218">
    <property type="entry name" value="Coprogen_oxidas"/>
    <property type="match status" value="1"/>
</dbReference>
<dbReference type="InterPro" id="IPR001260">
    <property type="entry name" value="Coprogen_oxidase_aer"/>
</dbReference>
<keyword evidence="8 9" id="KW-0627">Porphyrin biosynthesis</keyword>
<keyword evidence="6 9" id="KW-0560">Oxidoreductase</keyword>
<dbReference type="AlphaFoldDB" id="A0A0B7J3Q5"/>
<feature type="binding site" evidence="9">
    <location>
        <position position="184"/>
    </location>
    <ligand>
        <name>a divalent metal cation</name>
        <dbReference type="ChEBI" id="CHEBI:60240"/>
    </ligand>
</feature>
<dbReference type="EMBL" id="LN794217">
    <property type="protein sequence ID" value="CEO16934.1"/>
    <property type="molecule type" value="Genomic_DNA"/>
</dbReference>
<dbReference type="PANTHER" id="PTHR10755:SF0">
    <property type="entry name" value="OXYGEN-DEPENDENT COPROPORPHYRINOGEN-III OXIDASE, MITOCHONDRIAL"/>
    <property type="match status" value="1"/>
</dbReference>
<dbReference type="HOGENOM" id="CLU_026169_0_1_5"/>
<dbReference type="FunFam" id="3.40.1500.10:FF:000005">
    <property type="entry name" value="Oxygen-dependent coproporphyrinogen-III oxidase"/>
    <property type="match status" value="1"/>
</dbReference>
<feature type="binding site" evidence="9">
    <location>
        <position position="141"/>
    </location>
    <ligand>
        <name>a divalent metal cation</name>
        <dbReference type="ChEBI" id="CHEBI:60240"/>
    </ligand>
</feature>
<feature type="binding site" evidence="9">
    <location>
        <begin position="153"/>
        <end position="155"/>
    </location>
    <ligand>
        <name>substrate</name>
    </ligand>
</feature>
<dbReference type="GO" id="GO:0042803">
    <property type="term" value="F:protein homodimerization activity"/>
    <property type="evidence" value="ECO:0007669"/>
    <property type="project" value="UniProtKB-UniRule"/>
</dbReference>
<dbReference type="InterPro" id="IPR036406">
    <property type="entry name" value="Coprogen_oxidase_aer_sf"/>
</dbReference>
<dbReference type="SUPFAM" id="SSF102886">
    <property type="entry name" value="Coproporphyrinogen III oxidase"/>
    <property type="match status" value="1"/>
</dbReference>
<comment type="similarity">
    <text evidence="2 9">Belongs to the aerobic coproporphyrinogen-III oxidase family.</text>
</comment>
<evidence type="ECO:0000313" key="11">
    <source>
        <dbReference type="Proteomes" id="UP000018149"/>
    </source>
</evidence>
<evidence type="ECO:0000256" key="3">
    <source>
        <dbReference type="ARBA" id="ARBA00011738"/>
    </source>
</evidence>
<reference evidence="10 11" key="1">
    <citation type="submission" date="2015-01" db="EMBL/GenBank/DDBJ databases">
        <title>Draft genome sequence of Rickettsia monacensis strain IrR/Munich.</title>
        <authorList>
            <person name="Felsheim R.F."/>
            <person name="Johnson S.L."/>
            <person name="Kurtti T.J."/>
            <person name="Munderloh U.G."/>
        </authorList>
    </citation>
    <scope>NUCLEOTIDE SEQUENCE [LARGE SCALE GENOMIC DNA]</scope>
    <source>
        <strain evidence="10 11">IrR/Munich</strain>
    </source>
</reference>
<sequence length="314" mass="36299">MNMENIVNSAPFCDRREERSLYTNRRADEQRSTKWGSVYYREITSSWFTDLRDLLCKEFEKIEEEYAQTKGLKPAKFVRTSWQRNGGGGGVMSLMKGEVFEKVGVNISTVFGEFSPEFRSEIPGAELDGKFFATGISLVAHLKSPLIPAMHFNTRYIETSKSWFGGGGDLTPFYPEENETAKFHAAFKEACDKYDSSYYPKFKKQCDEYFYLKNRKEPRGVGGIFYDYLNSGNFEQDFAFTQDVGKALLSVYPEIVRSKLFLPWTTEQKEYQLIRRGRYVEFNLLYDRGTKFGLMTDGNVEAILMSLPPEVKFN</sequence>
<dbReference type="PANTHER" id="PTHR10755">
    <property type="entry name" value="COPROPORPHYRINOGEN III OXIDASE, MITOCHONDRIAL"/>
    <property type="match status" value="1"/>
</dbReference>
<dbReference type="KEGG" id="rmc:RMONA_02650"/>
<feature type="region of interest" description="Important for dimerization" evidence="9">
    <location>
        <begin position="279"/>
        <end position="314"/>
    </location>
</feature>
<proteinExistence type="inferred from homology"/>
<dbReference type="GO" id="GO:0006782">
    <property type="term" value="P:protoporphyrinogen IX biosynthetic process"/>
    <property type="evidence" value="ECO:0007669"/>
    <property type="project" value="UniProtKB-UniRule"/>
</dbReference>
<keyword evidence="5 9" id="KW-0479">Metal-binding</keyword>
<evidence type="ECO:0000256" key="6">
    <source>
        <dbReference type="ARBA" id="ARBA00023002"/>
    </source>
</evidence>
<accession>A0A0B7J3Q5</accession>
<feature type="binding site" evidence="9">
    <location>
        <position position="137"/>
    </location>
    <ligand>
        <name>substrate</name>
    </ligand>
</feature>
<evidence type="ECO:0000256" key="2">
    <source>
        <dbReference type="ARBA" id="ARBA00010644"/>
    </source>
</evidence>
<evidence type="ECO:0000256" key="1">
    <source>
        <dbReference type="ARBA" id="ARBA00005168"/>
    </source>
</evidence>
<evidence type="ECO:0000256" key="8">
    <source>
        <dbReference type="ARBA" id="ARBA00023244"/>
    </source>
</evidence>
<comment type="caution">
    <text evidence="9">Lacks conserved residue(s) required for the propagation of feature annotation.</text>
</comment>
<comment type="function">
    <text evidence="9">Involved in the heme biosynthesis. Catalyzes the aerobic oxidative decarboxylation of propionate groups of rings A and B of coproporphyrinogen-III to yield the vinyl groups in protoporphyrinogen-IX.</text>
</comment>
<dbReference type="UniPathway" id="UPA00251">
    <property type="reaction ID" value="UER00322"/>
</dbReference>
<dbReference type="GO" id="GO:0004109">
    <property type="term" value="F:coproporphyrinogen oxidase activity"/>
    <property type="evidence" value="ECO:0007669"/>
    <property type="project" value="UniProtKB-UniRule"/>
</dbReference>